<keyword evidence="3" id="KW-0677">Repeat</keyword>
<feature type="compositionally biased region" description="Low complexity" evidence="8">
    <location>
        <begin position="66"/>
        <end position="77"/>
    </location>
</feature>
<evidence type="ECO:0000256" key="7">
    <source>
        <dbReference type="PROSITE-ProRule" id="PRU00221"/>
    </source>
</evidence>
<keyword evidence="4" id="KW-0508">mRNA splicing</keyword>
<keyword evidence="2" id="KW-0507">mRNA processing</keyword>
<evidence type="ECO:0000256" key="2">
    <source>
        <dbReference type="ARBA" id="ARBA00022664"/>
    </source>
</evidence>
<dbReference type="PROSITE" id="PS50082">
    <property type="entry name" value="WD_REPEATS_2"/>
    <property type="match status" value="2"/>
</dbReference>
<evidence type="ECO:0000313" key="9">
    <source>
        <dbReference type="EMBL" id="KAK4538700.1"/>
    </source>
</evidence>
<evidence type="ECO:0000256" key="4">
    <source>
        <dbReference type="ARBA" id="ARBA00023187"/>
    </source>
</evidence>
<reference evidence="9 10" key="1">
    <citation type="submission" date="2022-07" db="EMBL/GenBank/DDBJ databases">
        <title>Genome-wide signatures of adaptation to extreme environments.</title>
        <authorList>
            <person name="Cho C.H."/>
            <person name="Yoon H.S."/>
        </authorList>
    </citation>
    <scope>NUCLEOTIDE SEQUENCE [LARGE SCALE GENOMIC DNA]</scope>
    <source>
        <strain evidence="9 10">DBV 063 E5</strain>
    </source>
</reference>
<dbReference type="InterPro" id="IPR015943">
    <property type="entry name" value="WD40/YVTN_repeat-like_dom_sf"/>
</dbReference>
<feature type="repeat" description="WD" evidence="7">
    <location>
        <begin position="132"/>
        <end position="173"/>
    </location>
</feature>
<dbReference type="PANTHER" id="PTHR19877:SF13">
    <property type="entry name" value="SERINE-THREONINE KINASE RECEPTOR-ASSOCIATED PROTEIN"/>
    <property type="match status" value="1"/>
</dbReference>
<dbReference type="GO" id="GO:0032797">
    <property type="term" value="C:SMN complex"/>
    <property type="evidence" value="ECO:0007669"/>
    <property type="project" value="TreeGrafter"/>
</dbReference>
<comment type="caution">
    <text evidence="9">The sequence shown here is derived from an EMBL/GenBank/DDBJ whole genome shotgun (WGS) entry which is preliminary data.</text>
</comment>
<feature type="compositionally biased region" description="Low complexity" evidence="8">
    <location>
        <begin position="25"/>
        <end position="36"/>
    </location>
</feature>
<proteinExistence type="inferred from homology"/>
<accession>A0AAV9J299</accession>
<dbReference type="PROSITE" id="PS50294">
    <property type="entry name" value="WD_REPEATS_REGION"/>
    <property type="match status" value="1"/>
</dbReference>
<evidence type="ECO:0000256" key="6">
    <source>
        <dbReference type="ARBA" id="ARBA00040390"/>
    </source>
</evidence>
<evidence type="ECO:0000256" key="8">
    <source>
        <dbReference type="SAM" id="MobiDB-lite"/>
    </source>
</evidence>
<evidence type="ECO:0000313" key="10">
    <source>
        <dbReference type="Proteomes" id="UP001301350"/>
    </source>
</evidence>
<evidence type="ECO:0000256" key="1">
    <source>
        <dbReference type="ARBA" id="ARBA00022574"/>
    </source>
</evidence>
<organism evidence="9 10">
    <name type="scientific">Cyanidium caldarium</name>
    <name type="common">Red alga</name>
    <dbReference type="NCBI Taxonomy" id="2771"/>
    <lineage>
        <taxon>Eukaryota</taxon>
        <taxon>Rhodophyta</taxon>
        <taxon>Bangiophyceae</taxon>
        <taxon>Cyanidiales</taxon>
        <taxon>Cyanidiaceae</taxon>
        <taxon>Cyanidium</taxon>
    </lineage>
</organism>
<dbReference type="Pfam" id="PF00400">
    <property type="entry name" value="WD40"/>
    <property type="match status" value="3"/>
</dbReference>
<dbReference type="EMBL" id="JANCYW010000019">
    <property type="protein sequence ID" value="KAK4538700.1"/>
    <property type="molecule type" value="Genomic_DNA"/>
</dbReference>
<dbReference type="InterPro" id="IPR036322">
    <property type="entry name" value="WD40_repeat_dom_sf"/>
</dbReference>
<dbReference type="GO" id="GO:0003723">
    <property type="term" value="F:RNA binding"/>
    <property type="evidence" value="ECO:0007669"/>
    <property type="project" value="TreeGrafter"/>
</dbReference>
<dbReference type="Proteomes" id="UP001301350">
    <property type="component" value="Unassembled WGS sequence"/>
</dbReference>
<keyword evidence="10" id="KW-1185">Reference proteome</keyword>
<dbReference type="PANTHER" id="PTHR19877">
    <property type="entry name" value="EUKARYOTIC TRANSLATION INITIATION FACTOR 3 SUBUNIT I"/>
    <property type="match status" value="1"/>
</dbReference>
<keyword evidence="1 7" id="KW-0853">WD repeat</keyword>
<evidence type="ECO:0000256" key="5">
    <source>
        <dbReference type="ARBA" id="ARBA00038394"/>
    </source>
</evidence>
<gene>
    <name evidence="9" type="ORF">CDCA_CDCA19G4725</name>
</gene>
<dbReference type="InterPro" id="IPR001680">
    <property type="entry name" value="WD40_rpt"/>
</dbReference>
<feature type="repeat" description="WD" evidence="7">
    <location>
        <begin position="360"/>
        <end position="401"/>
    </location>
</feature>
<dbReference type="GO" id="GO:0000387">
    <property type="term" value="P:spliceosomal snRNP assembly"/>
    <property type="evidence" value="ECO:0007669"/>
    <property type="project" value="TreeGrafter"/>
</dbReference>
<dbReference type="AlphaFoldDB" id="A0AAV9J299"/>
<dbReference type="SUPFAM" id="SSF50978">
    <property type="entry name" value="WD40 repeat-like"/>
    <property type="match status" value="1"/>
</dbReference>
<feature type="region of interest" description="Disordered" evidence="8">
    <location>
        <begin position="1"/>
        <end position="77"/>
    </location>
</feature>
<evidence type="ECO:0000256" key="3">
    <source>
        <dbReference type="ARBA" id="ARBA00022737"/>
    </source>
</evidence>
<dbReference type="SMART" id="SM00320">
    <property type="entry name" value="WD40"/>
    <property type="match status" value="5"/>
</dbReference>
<sequence length="445" mass="47094">MPAAPSVPSRTNTNSTDRSRWGGETAATTTNTTVAALPSVDAGQHPRRPTASPSAATIEVGPPTAPSGSTSSPSLPLPIRQQMPLVCPGHVKGVVGLRYSPPTADGVFLISACLDQKPMLRDAATGDWIGTFFGHKGAVWSACLDRQATRAATGAADLTARIWNALTGEALHTFEHRHIVKTVDFSTDGGRLATGGQMKTLQVYDTDRVEAPPMELGGESCHAGGCRVARFVAGHASLLVSGGPAEPELLLWDLRVPDTRQPVRTVSIGGADDGVVYGERCSDDDGVLSIVTRAGQRVQVWNVVRLECVREWAVPPGSESVALQPANRTSTAGRMAVVTNSRDNTVRVYDYHSGAERECLRGHHGPVWVAAFHPDGQSFATASDDSSIRIWQTQPQANAHAGQAVEDKAVLHADAEGGWRWNGAGADMSNAGDGRGRAAFHHHAR</sequence>
<name>A0AAV9J299_CYACA</name>
<dbReference type="Gene3D" id="2.130.10.10">
    <property type="entry name" value="YVTN repeat-like/Quinoprotein amine dehydrogenase"/>
    <property type="match status" value="2"/>
</dbReference>
<protein>
    <recommendedName>
        <fullName evidence="6">Serine-threonine kinase receptor-associated protein</fullName>
    </recommendedName>
</protein>
<comment type="similarity">
    <text evidence="5">Belongs to the WD repeat STRAP family.</text>
</comment>